<dbReference type="PANTHER" id="PTHR24416:SF600">
    <property type="entry name" value="PDGF- AND VEGF-RECEPTOR RELATED, ISOFORM J"/>
    <property type="match status" value="1"/>
</dbReference>
<dbReference type="PRINTS" id="PR00109">
    <property type="entry name" value="TYRKINASE"/>
</dbReference>
<dbReference type="InterPro" id="IPR011009">
    <property type="entry name" value="Kinase-like_dom_sf"/>
</dbReference>
<dbReference type="GO" id="GO:0005886">
    <property type="term" value="C:plasma membrane"/>
    <property type="evidence" value="ECO:0007669"/>
    <property type="project" value="TreeGrafter"/>
</dbReference>
<dbReference type="GO" id="GO:0005524">
    <property type="term" value="F:ATP binding"/>
    <property type="evidence" value="ECO:0007669"/>
    <property type="project" value="InterPro"/>
</dbReference>
<dbReference type="GO" id="GO:0004714">
    <property type="term" value="F:transmembrane receptor protein tyrosine kinase activity"/>
    <property type="evidence" value="ECO:0007669"/>
    <property type="project" value="TreeGrafter"/>
</dbReference>
<dbReference type="AlphaFoldDB" id="A0A914QUX4"/>
<dbReference type="SUPFAM" id="SSF56112">
    <property type="entry name" value="Protein kinase-like (PK-like)"/>
    <property type="match status" value="1"/>
</dbReference>
<dbReference type="InterPro" id="IPR020635">
    <property type="entry name" value="Tyr_kinase_cat_dom"/>
</dbReference>
<dbReference type="GO" id="GO:0007169">
    <property type="term" value="P:cell surface receptor protein tyrosine kinase signaling pathway"/>
    <property type="evidence" value="ECO:0007669"/>
    <property type="project" value="TreeGrafter"/>
</dbReference>
<accession>A0A914QUX4</accession>
<dbReference type="SMART" id="SM00219">
    <property type="entry name" value="TyrKc"/>
    <property type="match status" value="1"/>
</dbReference>
<dbReference type="WBParaSite" id="PDA_v2.g753.t1">
    <property type="protein sequence ID" value="PDA_v2.g753.t1"/>
    <property type="gene ID" value="PDA_v2.g753"/>
</dbReference>
<dbReference type="GO" id="GO:0043235">
    <property type="term" value="C:receptor complex"/>
    <property type="evidence" value="ECO:0007669"/>
    <property type="project" value="TreeGrafter"/>
</dbReference>
<proteinExistence type="predicted"/>
<name>A0A914QUX4_9BILA</name>
<protein>
    <submittedName>
        <fullName evidence="3">Protein kinase domain-containing protein</fullName>
    </submittedName>
</protein>
<dbReference type="InterPro" id="IPR008266">
    <property type="entry name" value="Tyr_kinase_AS"/>
</dbReference>
<dbReference type="Pfam" id="PF07714">
    <property type="entry name" value="PK_Tyr_Ser-Thr"/>
    <property type="match status" value="1"/>
</dbReference>
<dbReference type="InterPro" id="IPR001245">
    <property type="entry name" value="Ser-Thr/Tyr_kinase_cat_dom"/>
</dbReference>
<evidence type="ECO:0000313" key="2">
    <source>
        <dbReference type="Proteomes" id="UP000887578"/>
    </source>
</evidence>
<feature type="domain" description="Protein kinase" evidence="1">
    <location>
        <begin position="1"/>
        <end position="219"/>
    </location>
</feature>
<dbReference type="InterPro" id="IPR050122">
    <property type="entry name" value="RTK"/>
</dbReference>
<reference evidence="3" key="1">
    <citation type="submission" date="2022-11" db="UniProtKB">
        <authorList>
            <consortium name="WormBaseParasite"/>
        </authorList>
    </citation>
    <scope>IDENTIFICATION</scope>
</reference>
<dbReference type="Proteomes" id="UP000887578">
    <property type="component" value="Unplaced"/>
</dbReference>
<dbReference type="PROSITE" id="PS50011">
    <property type="entry name" value="PROTEIN_KINASE_DOM"/>
    <property type="match status" value="1"/>
</dbReference>
<dbReference type="PROSITE" id="PS00109">
    <property type="entry name" value="PROTEIN_KINASE_TYR"/>
    <property type="match status" value="1"/>
</dbReference>
<dbReference type="PANTHER" id="PTHR24416">
    <property type="entry name" value="TYROSINE-PROTEIN KINASE RECEPTOR"/>
    <property type="match status" value="1"/>
</dbReference>
<dbReference type="Gene3D" id="1.10.510.10">
    <property type="entry name" value="Transferase(Phosphotransferase) domain 1"/>
    <property type="match status" value="1"/>
</dbReference>
<keyword evidence="2" id="KW-1185">Reference proteome</keyword>
<evidence type="ECO:0000313" key="3">
    <source>
        <dbReference type="WBParaSite" id="PDA_v2.g753.t1"/>
    </source>
</evidence>
<dbReference type="InterPro" id="IPR000719">
    <property type="entry name" value="Prot_kinase_dom"/>
</dbReference>
<dbReference type="PIRSF" id="PIRSF000654">
    <property type="entry name" value="Integrin-linked_kinase"/>
    <property type="match status" value="1"/>
</dbReference>
<evidence type="ECO:0000259" key="1">
    <source>
        <dbReference type="PROSITE" id="PS50011"/>
    </source>
</evidence>
<organism evidence="2 3">
    <name type="scientific">Panagrolaimus davidi</name>
    <dbReference type="NCBI Taxonomy" id="227884"/>
    <lineage>
        <taxon>Eukaryota</taxon>
        <taxon>Metazoa</taxon>
        <taxon>Ecdysozoa</taxon>
        <taxon>Nematoda</taxon>
        <taxon>Chromadorea</taxon>
        <taxon>Rhabditida</taxon>
        <taxon>Tylenchina</taxon>
        <taxon>Panagrolaimomorpha</taxon>
        <taxon>Panagrolaimoidea</taxon>
        <taxon>Panagrolaimidae</taxon>
        <taxon>Panagrolaimus</taxon>
    </lineage>
</organism>
<sequence>MLLQCHPNIITFMGWTIFANTPALMTELADTNLLTYIQKNQNTPLKTILSILLQISQALEFIAEQGIIHRDVACRNILIIFDENNIIAKLADFGLCCLFGDTLTPRNSIYKKFPIKWLSIEALINCEFSEKSDVWAFGILCYETFSLGAVPYSDMSNSEMIEFLQSGQRLKCPIKTPYLIYDLMQNCWKKEPKDRPKFNEISFHLRSMLEKETANYGYLNLKTSSSKIIQI</sequence>